<evidence type="ECO:0000313" key="2">
    <source>
        <dbReference type="Proteomes" id="UP000249354"/>
    </source>
</evidence>
<name>A0A2W4U9A6_9CYAN</name>
<dbReference type="Proteomes" id="UP000249354">
    <property type="component" value="Unassembled WGS sequence"/>
</dbReference>
<reference evidence="2" key="1">
    <citation type="submission" date="2018-04" db="EMBL/GenBank/DDBJ databases">
        <authorList>
            <person name="Cornet L."/>
        </authorList>
    </citation>
    <scope>NUCLEOTIDE SEQUENCE [LARGE SCALE GENOMIC DNA]</scope>
</reference>
<sequence length="105" mass="11873">MPLKATYQTLNKGLEKRRYTAEKQHSAYSSTSCISWPGVNKGFLAIVREPLLLSENLQAMYQKPSFLRQFKRSNGSTVKEKIIFLSGKYVLLSPSTLSDDADTPR</sequence>
<reference evidence="1 2" key="2">
    <citation type="submission" date="2018-06" db="EMBL/GenBank/DDBJ databases">
        <title>Metagenomic assembly of (sub)arctic Cyanobacteria and their associated microbiome from non-axenic cultures.</title>
        <authorList>
            <person name="Baurain D."/>
        </authorList>
    </citation>
    <scope>NUCLEOTIDE SEQUENCE [LARGE SCALE GENOMIC DNA]</scope>
    <source>
        <strain evidence="1">ULC129bin1</strain>
    </source>
</reference>
<proteinExistence type="predicted"/>
<comment type="caution">
    <text evidence="1">The sequence shown here is derived from an EMBL/GenBank/DDBJ whole genome shotgun (WGS) entry which is preliminary data.</text>
</comment>
<organism evidence="1 2">
    <name type="scientific">Leptolyngbya foveolarum</name>
    <dbReference type="NCBI Taxonomy" id="47253"/>
    <lineage>
        <taxon>Bacteria</taxon>
        <taxon>Bacillati</taxon>
        <taxon>Cyanobacteriota</taxon>
        <taxon>Cyanophyceae</taxon>
        <taxon>Leptolyngbyales</taxon>
        <taxon>Leptolyngbyaceae</taxon>
        <taxon>Leptolyngbya group</taxon>
        <taxon>Leptolyngbya</taxon>
    </lineage>
</organism>
<dbReference type="AlphaFoldDB" id="A0A2W4U9A6"/>
<protein>
    <submittedName>
        <fullName evidence="1">Uncharacterized protein</fullName>
    </submittedName>
</protein>
<accession>A0A2W4U9A6</accession>
<dbReference type="EMBL" id="QBMC01000090">
    <property type="protein sequence ID" value="PZO15650.1"/>
    <property type="molecule type" value="Genomic_DNA"/>
</dbReference>
<gene>
    <name evidence="1" type="ORF">DCF25_13375</name>
</gene>
<evidence type="ECO:0000313" key="1">
    <source>
        <dbReference type="EMBL" id="PZO15650.1"/>
    </source>
</evidence>